<dbReference type="RefSeq" id="XP_024344977.1">
    <property type="nucleotide sequence ID" value="XM_024483598.1"/>
</dbReference>
<organism evidence="2 3">
    <name type="scientific">Postia placenta MAD-698-R-SB12</name>
    <dbReference type="NCBI Taxonomy" id="670580"/>
    <lineage>
        <taxon>Eukaryota</taxon>
        <taxon>Fungi</taxon>
        <taxon>Dikarya</taxon>
        <taxon>Basidiomycota</taxon>
        <taxon>Agaricomycotina</taxon>
        <taxon>Agaricomycetes</taxon>
        <taxon>Polyporales</taxon>
        <taxon>Adustoporiaceae</taxon>
        <taxon>Rhodonia</taxon>
    </lineage>
</organism>
<name>A0A1X6NIJ8_9APHY</name>
<feature type="chain" id="PRO_5010864034" description="Isoamyl alcohol oxidase" evidence="1">
    <location>
        <begin position="19"/>
        <end position="540"/>
    </location>
</feature>
<evidence type="ECO:0000313" key="2">
    <source>
        <dbReference type="EMBL" id="OSX68183.1"/>
    </source>
</evidence>
<sequence length="540" mass="56841">MLCTIFSFLGALSVATSAATNDWSTPCTDGHCFYDIGGPVAGTLHIAGDSNAISDITAAAGWTILDCDPTSTNQTIRAVCSTPSAGCDHLFQGGAVGTICGSMPFARVVDVWDHENQTISSSSALRRMFPRDGTPTVLGLTVDTDFSAVDPQEKGSVAVYISASYAGGPSAGVSARDISERAEFGTNTPYLTLDEHGSLFNETLTCISPNIKGATVDCDISLGVSVQANVTALFGVELNGTIIPPNVTDFSMYAGLDGYLDGAMLVNASAEATFSTGSVLLLDVGLAGLEVPDILTLGPSIQVSTEAIAVLDVDFSAAVGLNYTFDKAMFYFNAPPNHTSSGEFGSAIPIVNISAVEASTNASVTVKLVPSLLFGLTALGDKVESAINFDMETFATLELSLGTESISGCGNPANKTSKGCLDVLGGVDVSANVEGNFFDLFQDQAGVSLYSKTFDAYQRWMSRRHWTARRSHPLLPQAHPEARASRQGARKAAQSHFGYLDPSSLLFACYLPCFEGSDITAHKDSIFPWCFEKLPETIAM</sequence>
<proteinExistence type="predicted"/>
<protein>
    <recommendedName>
        <fullName evidence="4">Isoamyl alcohol oxidase</fullName>
    </recommendedName>
</protein>
<dbReference type="AlphaFoldDB" id="A0A1X6NIJ8"/>
<dbReference type="Proteomes" id="UP000194127">
    <property type="component" value="Unassembled WGS sequence"/>
</dbReference>
<feature type="signal peptide" evidence="1">
    <location>
        <begin position="1"/>
        <end position="18"/>
    </location>
</feature>
<keyword evidence="3" id="KW-1185">Reference proteome</keyword>
<dbReference type="EMBL" id="KZ110591">
    <property type="protein sequence ID" value="OSX68183.1"/>
    <property type="molecule type" value="Genomic_DNA"/>
</dbReference>
<dbReference type="OrthoDB" id="73875at2759"/>
<keyword evidence="1" id="KW-0732">Signal</keyword>
<evidence type="ECO:0000313" key="3">
    <source>
        <dbReference type="Proteomes" id="UP000194127"/>
    </source>
</evidence>
<dbReference type="GeneID" id="36328547"/>
<gene>
    <name evidence="2" type="ORF">POSPLADRAFT_1127228</name>
</gene>
<reference evidence="2 3" key="1">
    <citation type="submission" date="2017-04" db="EMBL/GenBank/DDBJ databases">
        <title>Genome Sequence of the Model Brown-Rot Fungus Postia placenta SB12.</title>
        <authorList>
            <consortium name="DOE Joint Genome Institute"/>
            <person name="Gaskell J."/>
            <person name="Kersten P."/>
            <person name="Larrondo L.F."/>
            <person name="Canessa P."/>
            <person name="Martinez D."/>
            <person name="Hibbett D."/>
            <person name="Schmoll M."/>
            <person name="Kubicek C.P."/>
            <person name="Martinez A.T."/>
            <person name="Yadav J."/>
            <person name="Master E."/>
            <person name="Magnuson J.K."/>
            <person name="James T."/>
            <person name="Yaver D."/>
            <person name="Berka R."/>
            <person name="Labutti K."/>
            <person name="Lipzen A."/>
            <person name="Aerts A."/>
            <person name="Barry K."/>
            <person name="Henrissat B."/>
            <person name="Blanchette R."/>
            <person name="Grigoriev I."/>
            <person name="Cullen D."/>
        </authorList>
    </citation>
    <scope>NUCLEOTIDE SEQUENCE [LARGE SCALE GENOMIC DNA]</scope>
    <source>
        <strain evidence="2 3">MAD-698-R-SB12</strain>
    </source>
</reference>
<accession>A0A1X6NIJ8</accession>
<evidence type="ECO:0000256" key="1">
    <source>
        <dbReference type="SAM" id="SignalP"/>
    </source>
</evidence>
<evidence type="ECO:0008006" key="4">
    <source>
        <dbReference type="Google" id="ProtNLM"/>
    </source>
</evidence>